<protein>
    <recommendedName>
        <fullName evidence="4">Glycosyl transferase CAP10 domain-containing protein</fullName>
    </recommendedName>
</protein>
<feature type="compositionally biased region" description="Low complexity" evidence="3">
    <location>
        <begin position="145"/>
        <end position="159"/>
    </location>
</feature>
<sequence>MGGRISKLLSLGGVLLQHEAGYYESVDALARPWEHYVPIAYDLSDLVAKVEWLQAHDDEARAIAARGQALALRRMRLEDRPPLLRVARSGGPRRLDGSRPPGGGWPPGGRAPGRGEVQERVPMSFPGASALRTSPSGSGRCRETASGCCSGCGAASGRC</sequence>
<dbReference type="Pfam" id="PF05686">
    <property type="entry name" value="Glyco_transf_90"/>
    <property type="match status" value="1"/>
</dbReference>
<evidence type="ECO:0000256" key="3">
    <source>
        <dbReference type="SAM" id="MobiDB-lite"/>
    </source>
</evidence>
<gene>
    <name evidence="5" type="ORF">PCOR1329_LOCUS52529</name>
</gene>
<feature type="domain" description="Glycosyl transferase CAP10" evidence="4">
    <location>
        <begin position="8"/>
        <end position="78"/>
    </location>
</feature>
<organism evidence="5 6">
    <name type="scientific">Prorocentrum cordatum</name>
    <dbReference type="NCBI Taxonomy" id="2364126"/>
    <lineage>
        <taxon>Eukaryota</taxon>
        <taxon>Sar</taxon>
        <taxon>Alveolata</taxon>
        <taxon>Dinophyceae</taxon>
        <taxon>Prorocentrales</taxon>
        <taxon>Prorocentraceae</taxon>
        <taxon>Prorocentrum</taxon>
    </lineage>
</organism>
<reference evidence="5" key="1">
    <citation type="submission" date="2023-10" db="EMBL/GenBank/DDBJ databases">
        <authorList>
            <person name="Chen Y."/>
            <person name="Shah S."/>
            <person name="Dougan E. K."/>
            <person name="Thang M."/>
            <person name="Chan C."/>
        </authorList>
    </citation>
    <scope>NUCLEOTIDE SEQUENCE [LARGE SCALE GENOMIC DNA]</scope>
</reference>
<name>A0ABN9UZJ2_9DINO</name>
<feature type="region of interest" description="Disordered" evidence="3">
    <location>
        <begin position="83"/>
        <end position="159"/>
    </location>
</feature>
<accession>A0ABN9UZJ2</accession>
<comment type="caution">
    <text evidence="5">The sequence shown here is derived from an EMBL/GenBank/DDBJ whole genome shotgun (WGS) entry which is preliminary data.</text>
</comment>
<keyword evidence="2" id="KW-0808">Transferase</keyword>
<evidence type="ECO:0000256" key="1">
    <source>
        <dbReference type="ARBA" id="ARBA00010118"/>
    </source>
</evidence>
<dbReference type="EMBL" id="CAUYUJ010016393">
    <property type="protein sequence ID" value="CAK0864741.1"/>
    <property type="molecule type" value="Genomic_DNA"/>
</dbReference>
<evidence type="ECO:0000259" key="4">
    <source>
        <dbReference type="Pfam" id="PF05686"/>
    </source>
</evidence>
<dbReference type="PANTHER" id="PTHR12203:SF35">
    <property type="entry name" value="PROTEIN O-GLUCOSYLTRANSFERASE 1"/>
    <property type="match status" value="1"/>
</dbReference>
<evidence type="ECO:0000256" key="2">
    <source>
        <dbReference type="ARBA" id="ARBA00022679"/>
    </source>
</evidence>
<keyword evidence="6" id="KW-1185">Reference proteome</keyword>
<evidence type="ECO:0000313" key="5">
    <source>
        <dbReference type="EMBL" id="CAK0864741.1"/>
    </source>
</evidence>
<comment type="similarity">
    <text evidence="1">Belongs to the glycosyltransferase 90 family.</text>
</comment>
<dbReference type="PANTHER" id="PTHR12203">
    <property type="entry name" value="KDEL LYS-ASP-GLU-LEU CONTAINING - RELATED"/>
    <property type="match status" value="1"/>
</dbReference>
<evidence type="ECO:0000313" key="6">
    <source>
        <dbReference type="Proteomes" id="UP001189429"/>
    </source>
</evidence>
<dbReference type="InterPro" id="IPR006598">
    <property type="entry name" value="CAP10"/>
</dbReference>
<dbReference type="InterPro" id="IPR051091">
    <property type="entry name" value="O-Glucosyltr/Glycosyltrsf_90"/>
</dbReference>
<proteinExistence type="inferred from homology"/>
<dbReference type="Proteomes" id="UP001189429">
    <property type="component" value="Unassembled WGS sequence"/>
</dbReference>
<feature type="compositionally biased region" description="Gly residues" evidence="3">
    <location>
        <begin position="100"/>
        <end position="112"/>
    </location>
</feature>